<protein>
    <submittedName>
        <fullName evidence="1">Uncharacterized protein</fullName>
    </submittedName>
</protein>
<name>A0A9W8HFW1_9FUNG</name>
<keyword evidence="2" id="KW-1185">Reference proteome</keyword>
<dbReference type="EMBL" id="JANBUL010000068">
    <property type="protein sequence ID" value="KAJ2782609.1"/>
    <property type="molecule type" value="Genomic_DNA"/>
</dbReference>
<evidence type="ECO:0000313" key="2">
    <source>
        <dbReference type="Proteomes" id="UP001140217"/>
    </source>
</evidence>
<sequence>MGSEPTPTHLRKFKAGGMTDGKLVRLDRGTATSTIEALRKSGYLLRRRILKNGLVIFAAVPNTPNGWKGVRGLDLYRNYPESDSAGKK</sequence>
<accession>A0A9W8HFW1</accession>
<dbReference type="AlphaFoldDB" id="A0A9W8HFW1"/>
<organism evidence="1 2">
    <name type="scientific">Coemansia javaensis</name>
    <dbReference type="NCBI Taxonomy" id="2761396"/>
    <lineage>
        <taxon>Eukaryota</taxon>
        <taxon>Fungi</taxon>
        <taxon>Fungi incertae sedis</taxon>
        <taxon>Zoopagomycota</taxon>
        <taxon>Kickxellomycotina</taxon>
        <taxon>Kickxellomycetes</taxon>
        <taxon>Kickxellales</taxon>
        <taxon>Kickxellaceae</taxon>
        <taxon>Coemansia</taxon>
    </lineage>
</organism>
<gene>
    <name evidence="1" type="ORF">H4R18_002177</name>
</gene>
<evidence type="ECO:0000313" key="1">
    <source>
        <dbReference type="EMBL" id="KAJ2782609.1"/>
    </source>
</evidence>
<comment type="caution">
    <text evidence="1">The sequence shown here is derived from an EMBL/GenBank/DDBJ whole genome shotgun (WGS) entry which is preliminary data.</text>
</comment>
<dbReference type="Proteomes" id="UP001140217">
    <property type="component" value="Unassembled WGS sequence"/>
</dbReference>
<reference evidence="1" key="1">
    <citation type="submission" date="2022-07" db="EMBL/GenBank/DDBJ databases">
        <title>Phylogenomic reconstructions and comparative analyses of Kickxellomycotina fungi.</title>
        <authorList>
            <person name="Reynolds N.K."/>
            <person name="Stajich J.E."/>
            <person name="Barry K."/>
            <person name="Grigoriev I.V."/>
            <person name="Crous P."/>
            <person name="Smith M.E."/>
        </authorList>
    </citation>
    <scope>NUCLEOTIDE SEQUENCE</scope>
    <source>
        <strain evidence="1">NBRC 105414</strain>
    </source>
</reference>
<proteinExistence type="predicted"/>